<accession>A0A402CYG1</accession>
<dbReference type="EMBL" id="AP025739">
    <property type="protein sequence ID" value="BDI31374.1"/>
    <property type="molecule type" value="Genomic_DNA"/>
</dbReference>
<keyword evidence="2" id="KW-1185">Reference proteome</keyword>
<name>A0A402CYG1_9BACT</name>
<protein>
    <submittedName>
        <fullName evidence="1">Uncharacterized protein</fullName>
    </submittedName>
</protein>
<organism evidence="1 2">
    <name type="scientific">Capsulimonas corticalis</name>
    <dbReference type="NCBI Taxonomy" id="2219043"/>
    <lineage>
        <taxon>Bacteria</taxon>
        <taxon>Bacillati</taxon>
        <taxon>Armatimonadota</taxon>
        <taxon>Armatimonadia</taxon>
        <taxon>Capsulimonadales</taxon>
        <taxon>Capsulimonadaceae</taxon>
        <taxon>Capsulimonas</taxon>
    </lineage>
</organism>
<dbReference type="GO" id="GO:0030077">
    <property type="term" value="C:plasma membrane light-harvesting complex"/>
    <property type="evidence" value="ECO:0007669"/>
    <property type="project" value="InterPro"/>
</dbReference>
<dbReference type="SUPFAM" id="SSF50346">
    <property type="entry name" value="PRC-barrel domain"/>
    <property type="match status" value="1"/>
</dbReference>
<dbReference type="Gene3D" id="3.90.50.10">
    <property type="entry name" value="Photosynthetic Reaction Center, subunit H, domain 2"/>
    <property type="match status" value="1"/>
</dbReference>
<dbReference type="AlphaFoldDB" id="A0A402CYG1"/>
<reference evidence="1 2" key="1">
    <citation type="journal article" date="2019" name="Int. J. Syst. Evol. Microbiol.">
        <title>Capsulimonas corticalis gen. nov., sp. nov., an aerobic capsulated bacterium, of a novel bacterial order, Capsulimonadales ord. nov., of the class Armatimonadia of the phylum Armatimonadetes.</title>
        <authorList>
            <person name="Li J."/>
            <person name="Kudo C."/>
            <person name="Tonouchi A."/>
        </authorList>
    </citation>
    <scope>NUCLEOTIDE SEQUENCE [LARGE SCALE GENOMIC DNA]</scope>
    <source>
        <strain evidence="1 2">AX-7</strain>
    </source>
</reference>
<dbReference type="KEGG" id="ccot:CCAX7_34250"/>
<evidence type="ECO:0000313" key="2">
    <source>
        <dbReference type="Proteomes" id="UP000287394"/>
    </source>
</evidence>
<dbReference type="Proteomes" id="UP000287394">
    <property type="component" value="Chromosome"/>
</dbReference>
<dbReference type="RefSeq" id="WP_119322341.1">
    <property type="nucleotide sequence ID" value="NZ_AP025739.1"/>
</dbReference>
<sequence>MEQGSYLLIEPGMAVHGSDGSHLGSVEELVADTIADIFRGIVVQHGLLIHKHGFISAENLVSVVGNDITTSITKEQFDQLPAEPATVTASSDNLRS</sequence>
<dbReference type="InterPro" id="IPR014747">
    <property type="entry name" value="Bac_photo_RC_H_C"/>
</dbReference>
<dbReference type="InterPro" id="IPR011033">
    <property type="entry name" value="PRC_barrel-like_sf"/>
</dbReference>
<evidence type="ECO:0000313" key="1">
    <source>
        <dbReference type="EMBL" id="BDI31374.1"/>
    </source>
</evidence>
<proteinExistence type="predicted"/>
<dbReference type="GO" id="GO:0019684">
    <property type="term" value="P:photosynthesis, light reaction"/>
    <property type="evidence" value="ECO:0007669"/>
    <property type="project" value="InterPro"/>
</dbReference>
<gene>
    <name evidence="1" type="ORF">CCAX7_34250</name>
</gene>